<proteinExistence type="predicted"/>
<keyword evidence="1" id="KW-0436">Ligase</keyword>
<comment type="caution">
    <text evidence="1">The sequence shown here is derived from an EMBL/GenBank/DDBJ whole genome shotgun (WGS) entry which is preliminary data.</text>
</comment>
<dbReference type="SUPFAM" id="SSF56801">
    <property type="entry name" value="Acetyl-CoA synthetase-like"/>
    <property type="match status" value="1"/>
</dbReference>
<name>A0ABT2YGG2_9BURK</name>
<organism evidence="1 2">
    <name type="scientific">Roseateles oligotrophus</name>
    <dbReference type="NCBI Taxonomy" id="1769250"/>
    <lineage>
        <taxon>Bacteria</taxon>
        <taxon>Pseudomonadati</taxon>
        <taxon>Pseudomonadota</taxon>
        <taxon>Betaproteobacteria</taxon>
        <taxon>Burkholderiales</taxon>
        <taxon>Sphaerotilaceae</taxon>
        <taxon>Roseateles</taxon>
    </lineage>
</organism>
<dbReference type="Proteomes" id="UP001209701">
    <property type="component" value="Unassembled WGS sequence"/>
</dbReference>
<dbReference type="EMBL" id="JAJIRN010000006">
    <property type="protein sequence ID" value="MCV2369137.1"/>
    <property type="molecule type" value="Genomic_DNA"/>
</dbReference>
<dbReference type="GO" id="GO:0016874">
    <property type="term" value="F:ligase activity"/>
    <property type="evidence" value="ECO:0007669"/>
    <property type="project" value="UniProtKB-KW"/>
</dbReference>
<dbReference type="InterPro" id="IPR042099">
    <property type="entry name" value="ANL_N_sf"/>
</dbReference>
<gene>
    <name evidence="1" type="ORF">LNV07_13715</name>
</gene>
<accession>A0ABT2YGG2</accession>
<evidence type="ECO:0000313" key="1">
    <source>
        <dbReference type="EMBL" id="MCV2369137.1"/>
    </source>
</evidence>
<dbReference type="InterPro" id="IPR053158">
    <property type="entry name" value="CapK_Type1_Caps_Biosynth"/>
</dbReference>
<keyword evidence="2" id="KW-1185">Reference proteome</keyword>
<evidence type="ECO:0000313" key="2">
    <source>
        <dbReference type="Proteomes" id="UP001209701"/>
    </source>
</evidence>
<reference evidence="1 2" key="1">
    <citation type="submission" date="2021-11" db="EMBL/GenBank/DDBJ databases">
        <authorList>
            <person name="Liang Q."/>
            <person name="Mou H."/>
            <person name="Liu Z."/>
        </authorList>
    </citation>
    <scope>NUCLEOTIDE SEQUENCE [LARGE SCALE GENOMIC DNA]</scope>
    <source>
        <strain evidence="1 2">CHU3</strain>
    </source>
</reference>
<protein>
    <submittedName>
        <fullName evidence="1">Phenylacetate--CoA ligase family protein</fullName>
    </submittedName>
</protein>
<dbReference type="RefSeq" id="WP_263571735.1">
    <property type="nucleotide sequence ID" value="NZ_JAJIRN010000006.1"/>
</dbReference>
<dbReference type="Gene3D" id="3.40.50.12780">
    <property type="entry name" value="N-terminal domain of ligase-like"/>
    <property type="match status" value="1"/>
</dbReference>
<dbReference type="PANTHER" id="PTHR36932">
    <property type="entry name" value="CAPSULAR POLYSACCHARIDE BIOSYNTHESIS PROTEIN"/>
    <property type="match status" value="1"/>
</dbReference>
<dbReference type="PANTHER" id="PTHR36932:SF1">
    <property type="entry name" value="CAPSULAR POLYSACCHARIDE BIOSYNTHESIS PROTEIN"/>
    <property type="match status" value="1"/>
</dbReference>
<sequence length="458" mass="50830">MRPGSMYANAIQIEAIADLQSKRLLALLEAARAAPFYRQLLAGRRLTELTLQELPVLSKTMLMQQFEQHLCDPQLKLADLQQLCRDPKRIAESYLGRYTVWESSGSSGQAGIYVQDPAAMALYETLEATRRQSPRPWQRLWDPLYLSERFAFVGATGGHFASHVSVERLRRAQPWLTGRWRSFSILQATPELLSQLNAFAPSIIATYPTAALLLAQEFEHGALRCRPQEIWTGGETLTAAMRNRIETAFGCALRNSYGASEFLPIAWECAAGQLHVNADWVILEPVDAQYRPTPRGQASHTTLLTNLANHVQPLIRFDLGDSITLAQELCTCGSALPVVEVLGRRDDMLFMPGRAGRRVSLLPLALTTVLEDEAGLFDFQLQQLADGGLQLILGADADQSRTARERYRRVLREFVLEQGAADLPISTCIAKPFTLGRSGKHKRIVAAATSKSESQVSS</sequence>